<feature type="transmembrane region" description="Helical" evidence="1">
    <location>
        <begin position="21"/>
        <end position="43"/>
    </location>
</feature>
<evidence type="ECO:0000256" key="2">
    <source>
        <dbReference type="SAM" id="SignalP"/>
    </source>
</evidence>
<evidence type="ECO:0000313" key="3">
    <source>
        <dbReference type="EMBL" id="CAI9605435.1"/>
    </source>
</evidence>
<name>A0ABN9G7W4_9NEOB</name>
<keyword evidence="2" id="KW-0732">Signal</keyword>
<accession>A0ABN9G7W4</accession>
<organism evidence="3 4">
    <name type="scientific">Staurois parvus</name>
    <dbReference type="NCBI Taxonomy" id="386267"/>
    <lineage>
        <taxon>Eukaryota</taxon>
        <taxon>Metazoa</taxon>
        <taxon>Chordata</taxon>
        <taxon>Craniata</taxon>
        <taxon>Vertebrata</taxon>
        <taxon>Euteleostomi</taxon>
        <taxon>Amphibia</taxon>
        <taxon>Batrachia</taxon>
        <taxon>Anura</taxon>
        <taxon>Neobatrachia</taxon>
        <taxon>Ranoidea</taxon>
        <taxon>Ranidae</taxon>
        <taxon>Staurois</taxon>
    </lineage>
</organism>
<proteinExistence type="predicted"/>
<dbReference type="EMBL" id="CATNWA010018124">
    <property type="protein sequence ID" value="CAI9605435.1"/>
    <property type="molecule type" value="Genomic_DNA"/>
</dbReference>
<keyword evidence="1" id="KW-1133">Transmembrane helix</keyword>
<feature type="transmembrane region" description="Helical" evidence="1">
    <location>
        <begin position="55"/>
        <end position="81"/>
    </location>
</feature>
<protein>
    <submittedName>
        <fullName evidence="3">Uncharacterized protein</fullName>
    </submittedName>
</protein>
<feature type="non-terminal residue" evidence="3">
    <location>
        <position position="142"/>
    </location>
</feature>
<evidence type="ECO:0000256" key="1">
    <source>
        <dbReference type="SAM" id="Phobius"/>
    </source>
</evidence>
<reference evidence="3" key="1">
    <citation type="submission" date="2023-05" db="EMBL/GenBank/DDBJ databases">
        <authorList>
            <person name="Stuckert A."/>
        </authorList>
    </citation>
    <scope>NUCLEOTIDE SEQUENCE</scope>
</reference>
<evidence type="ECO:0000313" key="4">
    <source>
        <dbReference type="Proteomes" id="UP001162483"/>
    </source>
</evidence>
<feature type="non-terminal residue" evidence="3">
    <location>
        <position position="1"/>
    </location>
</feature>
<gene>
    <name evidence="3" type="ORF">SPARVUS_LOCUS13600419</name>
</gene>
<sequence>ALRLGGLYLHACWSLCCAWEVYTVALCILESVLCLGGLATCMLESMESMSFTVFSVLWGGFHASSCAVHAWYCVFCIVGWFPCQLMCWSCLLLRVLHCEVVSMSAHVLCMPATACSALWGGFNASSCAVHACYCVFCIVGWF</sequence>
<keyword evidence="1" id="KW-0812">Transmembrane</keyword>
<feature type="chain" id="PRO_5047123200" evidence="2">
    <location>
        <begin position="19"/>
        <end position="142"/>
    </location>
</feature>
<dbReference type="Proteomes" id="UP001162483">
    <property type="component" value="Unassembled WGS sequence"/>
</dbReference>
<keyword evidence="4" id="KW-1185">Reference proteome</keyword>
<feature type="signal peptide" evidence="2">
    <location>
        <begin position="1"/>
        <end position="18"/>
    </location>
</feature>
<comment type="caution">
    <text evidence="3">The sequence shown here is derived from an EMBL/GenBank/DDBJ whole genome shotgun (WGS) entry which is preliminary data.</text>
</comment>
<keyword evidence="1" id="KW-0472">Membrane</keyword>